<dbReference type="Gene3D" id="3.40.50.2300">
    <property type="match status" value="2"/>
</dbReference>
<dbReference type="InterPro" id="IPR036890">
    <property type="entry name" value="HATPase_C_sf"/>
</dbReference>
<dbReference type="InterPro" id="IPR005467">
    <property type="entry name" value="His_kinase_dom"/>
</dbReference>
<evidence type="ECO:0000256" key="18">
    <source>
        <dbReference type="SAM" id="Coils"/>
    </source>
</evidence>
<dbReference type="GO" id="GO:0000155">
    <property type="term" value="F:phosphorelay sensor kinase activity"/>
    <property type="evidence" value="ECO:0007669"/>
    <property type="project" value="InterPro"/>
</dbReference>
<evidence type="ECO:0000256" key="2">
    <source>
        <dbReference type="ARBA" id="ARBA00004651"/>
    </source>
</evidence>
<feature type="region of interest" description="Disordered" evidence="19">
    <location>
        <begin position="578"/>
        <end position="607"/>
    </location>
</feature>
<dbReference type="CDD" id="cd00082">
    <property type="entry name" value="HisKA"/>
    <property type="match status" value="1"/>
</dbReference>
<keyword evidence="5 17" id="KW-0597">Phosphoprotein</keyword>
<dbReference type="EC" id="2.7.13.3" evidence="3"/>
<keyword evidence="12" id="KW-0902">Two-component regulatory system</keyword>
<proteinExistence type="predicted"/>
<evidence type="ECO:0000256" key="1">
    <source>
        <dbReference type="ARBA" id="ARBA00000085"/>
    </source>
</evidence>
<evidence type="ECO:0000256" key="10">
    <source>
        <dbReference type="ARBA" id="ARBA00022840"/>
    </source>
</evidence>
<dbReference type="Gene3D" id="1.20.120.160">
    <property type="entry name" value="HPT domain"/>
    <property type="match status" value="1"/>
</dbReference>
<keyword evidence="10" id="KW-0067">ATP-binding</keyword>
<dbReference type="PANTHER" id="PTHR45339">
    <property type="entry name" value="HYBRID SIGNAL TRANSDUCTION HISTIDINE KINASE J"/>
    <property type="match status" value="1"/>
</dbReference>
<dbReference type="InterPro" id="IPR003594">
    <property type="entry name" value="HATPase_dom"/>
</dbReference>
<keyword evidence="9" id="KW-0418">Kinase</keyword>
<keyword evidence="6" id="KW-0808">Transferase</keyword>
<dbReference type="Pfam" id="PF00512">
    <property type="entry name" value="HisKA"/>
    <property type="match status" value="1"/>
</dbReference>
<feature type="compositionally biased region" description="Pro residues" evidence="19">
    <location>
        <begin position="582"/>
        <end position="592"/>
    </location>
</feature>
<evidence type="ECO:0000256" key="8">
    <source>
        <dbReference type="ARBA" id="ARBA00022741"/>
    </source>
</evidence>
<comment type="subcellular location">
    <subcellularLocation>
        <location evidence="2">Cell membrane</location>
        <topology evidence="2">Multi-pass membrane protein</topology>
    </subcellularLocation>
</comment>
<dbReference type="SMART" id="SM00448">
    <property type="entry name" value="REC"/>
    <property type="match status" value="2"/>
</dbReference>
<dbReference type="InterPro" id="IPR008207">
    <property type="entry name" value="Sig_transdc_His_kin_Hpt_dom"/>
</dbReference>
<dbReference type="Pfam" id="PF02518">
    <property type="entry name" value="HATPase_c"/>
    <property type="match status" value="1"/>
</dbReference>
<dbReference type="AlphaFoldDB" id="A0A9D7SJN3"/>
<dbReference type="Gene3D" id="1.10.287.130">
    <property type="match status" value="1"/>
</dbReference>
<dbReference type="Proteomes" id="UP000886657">
    <property type="component" value="Unassembled WGS sequence"/>
</dbReference>
<evidence type="ECO:0000256" key="13">
    <source>
        <dbReference type="ARBA" id="ARBA00023136"/>
    </source>
</evidence>
<evidence type="ECO:0000256" key="4">
    <source>
        <dbReference type="ARBA" id="ARBA00022475"/>
    </source>
</evidence>
<dbReference type="PROSITE" id="PS50109">
    <property type="entry name" value="HIS_KIN"/>
    <property type="match status" value="1"/>
</dbReference>
<evidence type="ECO:0000259" key="22">
    <source>
        <dbReference type="PROSITE" id="PS50894"/>
    </source>
</evidence>
<evidence type="ECO:0000256" key="11">
    <source>
        <dbReference type="ARBA" id="ARBA00022989"/>
    </source>
</evidence>
<dbReference type="PRINTS" id="PR00344">
    <property type="entry name" value="BCTRLSENSOR"/>
</dbReference>
<dbReference type="Gene3D" id="3.30.565.10">
    <property type="entry name" value="Histidine kinase-like ATPase, C-terminal domain"/>
    <property type="match status" value="1"/>
</dbReference>
<comment type="caution">
    <text evidence="23">The sequence shown here is derived from an EMBL/GenBank/DDBJ whole genome shotgun (WGS) entry which is preliminary data.</text>
</comment>
<keyword evidence="4" id="KW-1003">Cell membrane</keyword>
<dbReference type="GO" id="GO:0005524">
    <property type="term" value="F:ATP binding"/>
    <property type="evidence" value="ECO:0007669"/>
    <property type="project" value="UniProtKB-KW"/>
</dbReference>
<dbReference type="FunFam" id="3.30.565.10:FF:000010">
    <property type="entry name" value="Sensor histidine kinase RcsC"/>
    <property type="match status" value="1"/>
</dbReference>
<feature type="modified residue" description="4-aspartylphosphate" evidence="17">
    <location>
        <position position="507"/>
    </location>
</feature>
<dbReference type="SUPFAM" id="SSF47226">
    <property type="entry name" value="Histidine-containing phosphotransfer domain, HPT domain"/>
    <property type="match status" value="1"/>
</dbReference>
<keyword evidence="8" id="KW-0547">Nucleotide-binding</keyword>
<keyword evidence="13" id="KW-0472">Membrane</keyword>
<evidence type="ECO:0000256" key="17">
    <source>
        <dbReference type="PROSITE-ProRule" id="PRU00169"/>
    </source>
</evidence>
<dbReference type="Pfam" id="PF00072">
    <property type="entry name" value="Response_reg"/>
    <property type="match status" value="2"/>
</dbReference>
<gene>
    <name evidence="23" type="ORF">IPP58_13590</name>
</gene>
<dbReference type="PROSITE" id="PS50894">
    <property type="entry name" value="HPT"/>
    <property type="match status" value="1"/>
</dbReference>
<dbReference type="CDD" id="cd17546">
    <property type="entry name" value="REC_hyHK_CKI1_RcsC-like"/>
    <property type="match status" value="2"/>
</dbReference>
<evidence type="ECO:0000256" key="3">
    <source>
        <dbReference type="ARBA" id="ARBA00012438"/>
    </source>
</evidence>
<keyword evidence="11" id="KW-1133">Transmembrane helix</keyword>
<feature type="coiled-coil region" evidence="18">
    <location>
        <begin position="9"/>
        <end position="36"/>
    </location>
</feature>
<evidence type="ECO:0000259" key="21">
    <source>
        <dbReference type="PROSITE" id="PS50110"/>
    </source>
</evidence>
<reference evidence="23" key="1">
    <citation type="submission" date="2020-10" db="EMBL/GenBank/DDBJ databases">
        <title>Connecting structure to function with the recovery of over 1000 high-quality activated sludge metagenome-assembled genomes encoding full-length rRNA genes using long-read sequencing.</title>
        <authorList>
            <person name="Singleton C.M."/>
            <person name="Petriglieri F."/>
            <person name="Kristensen J.M."/>
            <person name="Kirkegaard R.H."/>
            <person name="Michaelsen T.Y."/>
            <person name="Andersen M.H."/>
            <person name="Karst S.M."/>
            <person name="Dueholm M.S."/>
            <person name="Nielsen P.H."/>
            <person name="Albertsen M."/>
        </authorList>
    </citation>
    <scope>NUCLEOTIDE SEQUENCE</scope>
    <source>
        <strain evidence="23">Skiv_18-Q3-R9-52_MAXAC.067</strain>
    </source>
</reference>
<evidence type="ECO:0000256" key="14">
    <source>
        <dbReference type="ARBA" id="ARBA00064003"/>
    </source>
</evidence>
<feature type="domain" description="Response regulatory" evidence="21">
    <location>
        <begin position="314"/>
        <end position="431"/>
    </location>
</feature>
<evidence type="ECO:0000256" key="15">
    <source>
        <dbReference type="ARBA" id="ARBA00068150"/>
    </source>
</evidence>
<dbReference type="Pfam" id="PF01627">
    <property type="entry name" value="Hpt"/>
    <property type="match status" value="1"/>
</dbReference>
<evidence type="ECO:0000256" key="6">
    <source>
        <dbReference type="ARBA" id="ARBA00022679"/>
    </source>
</evidence>
<protein>
    <recommendedName>
        <fullName evidence="15">Sensory/regulatory protein RpfC</fullName>
        <ecNumber evidence="3">2.7.13.3</ecNumber>
    </recommendedName>
</protein>
<comment type="catalytic activity">
    <reaction evidence="1">
        <text>ATP + protein L-histidine = ADP + protein N-phospho-L-histidine.</text>
        <dbReference type="EC" id="2.7.13.3"/>
    </reaction>
</comment>
<evidence type="ECO:0000256" key="7">
    <source>
        <dbReference type="ARBA" id="ARBA00022692"/>
    </source>
</evidence>
<name>A0A9D7SJN3_9BACT</name>
<dbReference type="InterPro" id="IPR036641">
    <property type="entry name" value="HPT_dom_sf"/>
</dbReference>
<evidence type="ECO:0000259" key="20">
    <source>
        <dbReference type="PROSITE" id="PS50109"/>
    </source>
</evidence>
<feature type="domain" description="Histidine kinase" evidence="20">
    <location>
        <begin position="75"/>
        <end position="295"/>
    </location>
</feature>
<dbReference type="SUPFAM" id="SSF55874">
    <property type="entry name" value="ATPase domain of HSP90 chaperone/DNA topoisomerase II/histidine kinase"/>
    <property type="match status" value="1"/>
</dbReference>
<evidence type="ECO:0000313" key="23">
    <source>
        <dbReference type="EMBL" id="MBK9797503.1"/>
    </source>
</evidence>
<dbReference type="InterPro" id="IPR004358">
    <property type="entry name" value="Sig_transdc_His_kin-like_C"/>
</dbReference>
<dbReference type="EMBL" id="JADKIO010000009">
    <property type="protein sequence ID" value="MBK9797503.1"/>
    <property type="molecule type" value="Genomic_DNA"/>
</dbReference>
<evidence type="ECO:0000313" key="24">
    <source>
        <dbReference type="Proteomes" id="UP000886657"/>
    </source>
</evidence>
<feature type="modified residue" description="4-aspartylphosphate" evidence="17">
    <location>
        <position position="363"/>
    </location>
</feature>
<dbReference type="InterPro" id="IPR011006">
    <property type="entry name" value="CheY-like_superfamily"/>
</dbReference>
<evidence type="ECO:0000256" key="16">
    <source>
        <dbReference type="PROSITE-ProRule" id="PRU00110"/>
    </source>
</evidence>
<feature type="modified residue" description="Phosphohistidine" evidence="16">
    <location>
        <position position="656"/>
    </location>
</feature>
<dbReference type="InterPro" id="IPR036097">
    <property type="entry name" value="HisK_dim/P_sf"/>
</dbReference>
<dbReference type="GO" id="GO:0005886">
    <property type="term" value="C:plasma membrane"/>
    <property type="evidence" value="ECO:0007669"/>
    <property type="project" value="UniProtKB-SubCell"/>
</dbReference>
<accession>A0A9D7SJN3</accession>
<dbReference type="SMART" id="SM00387">
    <property type="entry name" value="HATPase_c"/>
    <property type="match status" value="1"/>
</dbReference>
<evidence type="ECO:0000256" key="19">
    <source>
        <dbReference type="SAM" id="MobiDB-lite"/>
    </source>
</evidence>
<dbReference type="CDD" id="cd16922">
    <property type="entry name" value="HATPase_EvgS-ArcB-TorS-like"/>
    <property type="match status" value="1"/>
</dbReference>
<dbReference type="InterPro" id="IPR001789">
    <property type="entry name" value="Sig_transdc_resp-reg_receiver"/>
</dbReference>
<keyword evidence="7" id="KW-0812">Transmembrane</keyword>
<evidence type="ECO:0000256" key="9">
    <source>
        <dbReference type="ARBA" id="ARBA00022777"/>
    </source>
</evidence>
<dbReference type="FunFam" id="1.10.287.130:FF:000002">
    <property type="entry name" value="Two-component osmosensing histidine kinase"/>
    <property type="match status" value="1"/>
</dbReference>
<dbReference type="PROSITE" id="PS50110">
    <property type="entry name" value="RESPONSE_REGULATORY"/>
    <property type="match status" value="2"/>
</dbReference>
<dbReference type="SMART" id="SM00388">
    <property type="entry name" value="HisKA"/>
    <property type="match status" value="1"/>
</dbReference>
<dbReference type="PANTHER" id="PTHR45339:SF1">
    <property type="entry name" value="HYBRID SIGNAL TRANSDUCTION HISTIDINE KINASE J"/>
    <property type="match status" value="1"/>
</dbReference>
<dbReference type="InterPro" id="IPR003661">
    <property type="entry name" value="HisK_dim/P_dom"/>
</dbReference>
<feature type="domain" description="Response regulatory" evidence="21">
    <location>
        <begin position="458"/>
        <end position="574"/>
    </location>
</feature>
<sequence length="714" mass="77959">MVRKRTLELRNELQRRSQLEADRERALSELTLYKAQLEELVTLRSGELQLANADLVGAKEAAETANRMKSSFLANMSHEIRTPMNAVTVLTHLALQTDLTEKQRQLVKTKVAADSLLGIINDILDFSKIEAGKLQMDAKEFFLEEEFEKVTQLVGTKSAEKHLEFLLNIAPDVPPCLAGDPMRLGQVLTNLCSNSVKFTESGEVVVTVTRLQSGEGRVTLKFSVRDTGIGMSPDQMRMLFQPFSQVDSSSTRKFTGTGLGLAISKHLVGMMGGELWVESEPGKGSEFFFTAIFGIGHLRPAPRDARMDDLTGLRILVVDDSPIARLILHGLATGLGYPTTMVATAEEAFAELQRAPFDLVLLDWHLAHEDGFEAARRIQTELGVHAIPRIIIVTAYGDEEVARRVEEEKLDGYLTKPISPSSLFDAITHAFGRKTPVQRAPARLATAAEDLGRLKGARILLVEDNDFNQQVAMELLALVGMEVTLAVDGRDALEKAHSEPFDAVLMDIQMPVMDGYEATRLLRDEARFATLPILAMTAHAMLPERERCLALGMNDYVTKPINPDELFGTLARWIQREETAPGTPPPLPPPPQAAGTGVPPGPEGLSREAGLAAFSGNVALYEKMLGRFLELKLEAAQEIREALAQGEAETASRHAHSMIAVAGTIGAVQLSGLSRDLQNAIQDGPPEAIPPLLARFEAALAAVVIELKEQLGRG</sequence>
<keyword evidence="18" id="KW-0175">Coiled coil</keyword>
<evidence type="ECO:0000256" key="5">
    <source>
        <dbReference type="ARBA" id="ARBA00022553"/>
    </source>
</evidence>
<feature type="domain" description="HPt" evidence="22">
    <location>
        <begin position="617"/>
        <end position="710"/>
    </location>
</feature>
<dbReference type="SUPFAM" id="SSF52172">
    <property type="entry name" value="CheY-like"/>
    <property type="match status" value="2"/>
</dbReference>
<organism evidence="23 24">
    <name type="scientific">Candidatus Geothrix skivensis</name>
    <dbReference type="NCBI Taxonomy" id="2954439"/>
    <lineage>
        <taxon>Bacteria</taxon>
        <taxon>Pseudomonadati</taxon>
        <taxon>Acidobacteriota</taxon>
        <taxon>Holophagae</taxon>
        <taxon>Holophagales</taxon>
        <taxon>Holophagaceae</taxon>
        <taxon>Geothrix</taxon>
    </lineage>
</organism>
<dbReference type="SUPFAM" id="SSF47384">
    <property type="entry name" value="Homodimeric domain of signal transducing histidine kinase"/>
    <property type="match status" value="1"/>
</dbReference>
<comment type="subunit">
    <text evidence="14">At low DSF concentrations, interacts with RpfF.</text>
</comment>
<evidence type="ECO:0000256" key="12">
    <source>
        <dbReference type="ARBA" id="ARBA00023012"/>
    </source>
</evidence>